<feature type="domain" description="3-octaprenyl-4-hydroxybenzoate carboxy-lyase-like Rift-related" evidence="2">
    <location>
        <begin position="120"/>
        <end position="323"/>
    </location>
</feature>
<dbReference type="GO" id="GO:0005829">
    <property type="term" value="C:cytosol"/>
    <property type="evidence" value="ECO:0007669"/>
    <property type="project" value="TreeGrafter"/>
</dbReference>
<dbReference type="InterPro" id="IPR022390">
    <property type="entry name" value="HBDC"/>
</dbReference>
<dbReference type="OrthoDB" id="9809841at2"/>
<evidence type="ECO:0000259" key="2">
    <source>
        <dbReference type="Pfam" id="PF01977"/>
    </source>
</evidence>
<name>A0A2U3QKH7_9BACT</name>
<evidence type="ECO:0000313" key="6">
    <source>
        <dbReference type="Proteomes" id="UP000245125"/>
    </source>
</evidence>
<dbReference type="InterPro" id="IPR002830">
    <property type="entry name" value="UbiD"/>
</dbReference>
<dbReference type="Pfam" id="PF20695">
    <property type="entry name" value="UbiD_N"/>
    <property type="match status" value="1"/>
</dbReference>
<evidence type="ECO:0008006" key="7">
    <source>
        <dbReference type="Google" id="ProtNLM"/>
    </source>
</evidence>
<dbReference type="Proteomes" id="UP000245125">
    <property type="component" value="Unassembled WGS sequence"/>
</dbReference>
<dbReference type="InterPro" id="IPR049381">
    <property type="entry name" value="UbiD-like_C"/>
</dbReference>
<keyword evidence="6" id="KW-1185">Reference proteome</keyword>
<reference evidence="6" key="1">
    <citation type="submission" date="2018-03" db="EMBL/GenBank/DDBJ databases">
        <authorList>
            <person name="Zecchin S."/>
        </authorList>
    </citation>
    <scope>NUCLEOTIDE SEQUENCE [LARGE SCALE GENOMIC DNA]</scope>
</reference>
<comment type="similarity">
    <text evidence="1">Belongs to the UbiD family.</text>
</comment>
<dbReference type="NCBIfam" id="TIGR00148">
    <property type="entry name" value="UbiD family decarboxylase"/>
    <property type="match status" value="1"/>
</dbReference>
<accession>A0A2U3QKH7</accession>
<dbReference type="InterPro" id="IPR049383">
    <property type="entry name" value="UbiD-like_N"/>
</dbReference>
<proteinExistence type="inferred from homology"/>
<evidence type="ECO:0000313" key="5">
    <source>
        <dbReference type="EMBL" id="SPQ01916.1"/>
    </source>
</evidence>
<dbReference type="GO" id="GO:0008694">
    <property type="term" value="F:4-hydroxy-3-polyprenylbenzoate decarboxylase activity"/>
    <property type="evidence" value="ECO:0007669"/>
    <property type="project" value="TreeGrafter"/>
</dbReference>
<dbReference type="GO" id="GO:0006744">
    <property type="term" value="P:ubiquinone biosynthetic process"/>
    <property type="evidence" value="ECO:0007669"/>
    <property type="project" value="TreeGrafter"/>
</dbReference>
<dbReference type="SUPFAM" id="SSF50475">
    <property type="entry name" value="FMN-binding split barrel"/>
    <property type="match status" value="1"/>
</dbReference>
<sequence>MSYKDLRDFIKVLDNKGHLVRIKAEVDPLLEITEITDRMCKSPGGGKALFFEKVKGSPFPIVTNLFGSFERMCLSLEVDKLDDIAHRIEDLLNQAPPKSLIEKLSLLPKLVEFSKYFPKKVKTAPCQEVVEKENPDLSKIPVLKCWPHDGQPDDEGRFITLPMVFTKDPETGRPNCGMYRIHIYDRKTTGMHWHIHKDGARHYDKYSRLGKRMPAAIAVGSDPAVIYASSAPLPEAVDEMVFAGFLRRSPVEMVKCITSDIEVPANSELVIEGYIDPGETRTEGPFGDHTGFYSPAEPYPVFHVTCITHRRDMIYPATIVGKPPMEDCYMGKATERIFLPLIRLDFPEIKDINLPMEGVFHNFAIISIKKSYPGHAKKIINGLWGKGQMMFAKLLIVVDDDVDVQDLSYTAWRVLNNVDWKRDTVFADGPLDALDHAANWPRYGSKMGIDATRKTREEGMMRDWPEEIFMSEEIKKLVDSRWKEYGL</sequence>
<dbReference type="Pfam" id="PF20696">
    <property type="entry name" value="UbiD_C"/>
    <property type="match status" value="1"/>
</dbReference>
<organism evidence="5 6">
    <name type="scientific">Candidatus Sulfobium mesophilum</name>
    <dbReference type="NCBI Taxonomy" id="2016548"/>
    <lineage>
        <taxon>Bacteria</taxon>
        <taxon>Pseudomonadati</taxon>
        <taxon>Nitrospirota</taxon>
        <taxon>Nitrospiria</taxon>
        <taxon>Nitrospirales</taxon>
        <taxon>Nitrospiraceae</taxon>
        <taxon>Candidatus Sulfobium</taxon>
    </lineage>
</organism>
<evidence type="ECO:0000259" key="3">
    <source>
        <dbReference type="Pfam" id="PF20695"/>
    </source>
</evidence>
<dbReference type="SUPFAM" id="SSF143968">
    <property type="entry name" value="UbiD C-terminal domain-like"/>
    <property type="match status" value="1"/>
</dbReference>
<dbReference type="AlphaFoldDB" id="A0A2U3QKH7"/>
<feature type="domain" description="3-octaprenyl-4-hydroxybenzoate carboxy-lyase-like C-terminal" evidence="4">
    <location>
        <begin position="328"/>
        <end position="451"/>
    </location>
</feature>
<dbReference type="EMBL" id="OUUY01000130">
    <property type="protein sequence ID" value="SPQ01916.1"/>
    <property type="molecule type" value="Genomic_DNA"/>
</dbReference>
<dbReference type="InterPro" id="IPR048304">
    <property type="entry name" value="UbiD_Rift_dom"/>
</dbReference>
<gene>
    <name evidence="5" type="ORF">NBG4_80016</name>
</gene>
<feature type="domain" description="3-octaprenyl-4-hydroxybenzoate carboxy-lyase-like N-terminal" evidence="3">
    <location>
        <begin position="10"/>
        <end position="87"/>
    </location>
</feature>
<protein>
    <recommendedName>
        <fullName evidence="7">Menaquinone biosynthesis decarboxylase</fullName>
    </recommendedName>
</protein>
<dbReference type="Gene3D" id="3.40.1670.10">
    <property type="entry name" value="UbiD C-terminal domain-like"/>
    <property type="match status" value="1"/>
</dbReference>
<dbReference type="NCBIfam" id="TIGR03701">
    <property type="entry name" value="mena_SCO4490"/>
    <property type="match status" value="1"/>
</dbReference>
<dbReference type="PANTHER" id="PTHR30108:SF17">
    <property type="entry name" value="FERULIC ACID DECARBOXYLASE 1"/>
    <property type="match status" value="1"/>
</dbReference>
<evidence type="ECO:0000256" key="1">
    <source>
        <dbReference type="ARBA" id="ARBA00010021"/>
    </source>
</evidence>
<evidence type="ECO:0000259" key="4">
    <source>
        <dbReference type="Pfam" id="PF20696"/>
    </source>
</evidence>
<dbReference type="PANTHER" id="PTHR30108">
    <property type="entry name" value="3-OCTAPRENYL-4-HYDROXYBENZOATE CARBOXY-LYASE-RELATED"/>
    <property type="match status" value="1"/>
</dbReference>
<dbReference type="Pfam" id="PF01977">
    <property type="entry name" value="UbiD"/>
    <property type="match status" value="1"/>
</dbReference>
<dbReference type="Gene3D" id="1.20.5.570">
    <property type="entry name" value="Single helix bin"/>
    <property type="match status" value="1"/>
</dbReference>